<feature type="transmembrane region" description="Helical" evidence="6">
    <location>
        <begin position="369"/>
        <end position="388"/>
    </location>
</feature>
<evidence type="ECO:0000313" key="9">
    <source>
        <dbReference type="Proteomes" id="UP001183410"/>
    </source>
</evidence>
<accession>A0ABU2JKG4</accession>
<reference evidence="9" key="1">
    <citation type="submission" date="2023-07" db="EMBL/GenBank/DDBJ databases">
        <title>30 novel species of actinomycetes from the DSMZ collection.</title>
        <authorList>
            <person name="Nouioui I."/>
        </authorList>
    </citation>
    <scope>NUCLEOTIDE SEQUENCE [LARGE SCALE GENOMIC DNA]</scope>
    <source>
        <strain evidence="9">DSM 44915</strain>
    </source>
</reference>
<name>A0ABU2JKG4_9ACTN</name>
<protein>
    <submittedName>
        <fullName evidence="8">ABC transporter permease</fullName>
    </submittedName>
</protein>
<feature type="transmembrane region" description="Helical" evidence="6">
    <location>
        <begin position="294"/>
        <end position="317"/>
    </location>
</feature>
<feature type="transmembrane region" description="Helical" evidence="6">
    <location>
        <begin position="338"/>
        <end position="357"/>
    </location>
</feature>
<sequence length="778" mass="81486">MSGNTRQWARDLWLGVRLAVSGGASGWTRTALTAVGIGLGVVVLLLAASVPQAMSGRGERADARSTFGAEVSAPADDTILVQDVWTEYRGERIAGRELQPEAGQDSTAVPPPGVSDFPAPGEVLVSPALARLLDSPNGELLAERLDYRRVGVIGDEGLLGSQELYYYLGVDDLVADSTGTRVDHFGDPPSLDSEVSPALILLVLVVAVVLLMPVPVFITTAARFGGERRDRRLAALRLVGADVRMTRRIAAGESLVGAAVGVLLGGLLFLAIRAPVAGISVSDTSFFLSDIVPGWPLTVLVLLVVPLLAIGTTLFAMRSVVVEPLGVVRQASGGPRRLLWRLVPALLGIGLLLPLLGDFSGTDSSVVQAIVGVVLLLSGATALLPWLVERCTARLRGGPVAWQLATRRLQLSSGPAVRAISGITVAVAGATALYMLFDGVRAAETTETGADLDRAQVEVVAWTADSALTEPLVEELRSTEGVQRVLPYIDSEAVPRVGGEGAPNEEPAYLRVGDCATLAELARIEDCADGEVYQAPAPDGWEISPSKPGDVLDLGAAPDGPEGERIQWTVPDGVRDVEPRDSPAGRLAYGLLATPGALEGQLPTDGSTRMLLQADVDAPDTLELLRNAVWAAPVEGQVWKLETSRISDELANIQIGMVVGASGVMALIAASMLVTTLEQLRERRRLLSALVALGTPRATLGASVLWQTAVPVVLGLALASGIGVLLGAMLMSLVRLPLGSWLAFLPMAGAGAGVIALVTLGSLPLLWRLMRPDGLRTE</sequence>
<dbReference type="EMBL" id="JAVREO010000002">
    <property type="protein sequence ID" value="MDT0265402.1"/>
    <property type="molecule type" value="Genomic_DNA"/>
</dbReference>
<evidence type="ECO:0000256" key="5">
    <source>
        <dbReference type="ARBA" id="ARBA00023136"/>
    </source>
</evidence>
<keyword evidence="9" id="KW-1185">Reference proteome</keyword>
<dbReference type="Proteomes" id="UP001183410">
    <property type="component" value="Unassembled WGS sequence"/>
</dbReference>
<evidence type="ECO:0000256" key="3">
    <source>
        <dbReference type="ARBA" id="ARBA00022692"/>
    </source>
</evidence>
<evidence type="ECO:0000256" key="4">
    <source>
        <dbReference type="ARBA" id="ARBA00022989"/>
    </source>
</evidence>
<keyword evidence="3 6" id="KW-0812">Transmembrane</keyword>
<feature type="transmembrane region" description="Helical" evidence="6">
    <location>
        <begin position="712"/>
        <end position="734"/>
    </location>
</feature>
<comment type="caution">
    <text evidence="8">The sequence shown here is derived from an EMBL/GenBank/DDBJ whole genome shotgun (WGS) entry which is preliminary data.</text>
</comment>
<evidence type="ECO:0000259" key="7">
    <source>
        <dbReference type="Pfam" id="PF02687"/>
    </source>
</evidence>
<keyword evidence="5 6" id="KW-0472">Membrane</keyword>
<dbReference type="RefSeq" id="WP_311664690.1">
    <property type="nucleotide sequence ID" value="NZ_JAVREO010000002.1"/>
</dbReference>
<keyword evidence="2" id="KW-1003">Cell membrane</keyword>
<evidence type="ECO:0000313" key="8">
    <source>
        <dbReference type="EMBL" id="MDT0265402.1"/>
    </source>
</evidence>
<proteinExistence type="predicted"/>
<organism evidence="8 9">
    <name type="scientific">Streptomyces chisholmiae</name>
    <dbReference type="NCBI Taxonomy" id="3075540"/>
    <lineage>
        <taxon>Bacteria</taxon>
        <taxon>Bacillati</taxon>
        <taxon>Actinomycetota</taxon>
        <taxon>Actinomycetes</taxon>
        <taxon>Kitasatosporales</taxon>
        <taxon>Streptomycetaceae</taxon>
        <taxon>Streptomyces</taxon>
    </lineage>
</organism>
<gene>
    <name evidence="8" type="ORF">RM844_03745</name>
</gene>
<evidence type="ECO:0000256" key="6">
    <source>
        <dbReference type="SAM" id="Phobius"/>
    </source>
</evidence>
<comment type="subcellular location">
    <subcellularLocation>
        <location evidence="1">Cell membrane</location>
        <topology evidence="1">Multi-pass membrane protein</topology>
    </subcellularLocation>
</comment>
<feature type="transmembrane region" description="Helical" evidence="6">
    <location>
        <begin position="198"/>
        <end position="222"/>
    </location>
</feature>
<dbReference type="Pfam" id="PF02687">
    <property type="entry name" value="FtsX"/>
    <property type="match status" value="2"/>
</dbReference>
<feature type="transmembrane region" description="Helical" evidence="6">
    <location>
        <begin position="31"/>
        <end position="50"/>
    </location>
</feature>
<evidence type="ECO:0000256" key="2">
    <source>
        <dbReference type="ARBA" id="ARBA00022475"/>
    </source>
</evidence>
<keyword evidence="4 6" id="KW-1133">Transmembrane helix</keyword>
<feature type="transmembrane region" description="Helical" evidence="6">
    <location>
        <begin position="416"/>
        <end position="437"/>
    </location>
</feature>
<feature type="transmembrane region" description="Helical" evidence="6">
    <location>
        <begin position="741"/>
        <end position="767"/>
    </location>
</feature>
<feature type="transmembrane region" description="Helical" evidence="6">
    <location>
        <begin position="254"/>
        <end position="274"/>
    </location>
</feature>
<feature type="domain" description="ABC3 transporter permease C-terminal" evidence="7">
    <location>
        <begin position="662"/>
        <end position="771"/>
    </location>
</feature>
<dbReference type="InterPro" id="IPR003838">
    <property type="entry name" value="ABC3_permease_C"/>
</dbReference>
<evidence type="ECO:0000256" key="1">
    <source>
        <dbReference type="ARBA" id="ARBA00004651"/>
    </source>
</evidence>
<feature type="domain" description="ABC3 transporter permease C-terminal" evidence="7">
    <location>
        <begin position="205"/>
        <end position="317"/>
    </location>
</feature>
<feature type="transmembrane region" description="Helical" evidence="6">
    <location>
        <begin position="653"/>
        <end position="674"/>
    </location>
</feature>